<dbReference type="Gene3D" id="1.10.510.10">
    <property type="entry name" value="Transferase(Phosphotransferase) domain 1"/>
    <property type="match status" value="1"/>
</dbReference>
<keyword evidence="2" id="KW-0067">ATP-binding</keyword>
<reference evidence="6 7" key="1">
    <citation type="submission" date="2021-09" db="EMBL/GenBank/DDBJ databases">
        <title>Genomic insights and catalytic innovation underlie evolution of tropane alkaloids biosynthesis.</title>
        <authorList>
            <person name="Wang Y.-J."/>
            <person name="Tian T."/>
            <person name="Huang J.-P."/>
            <person name="Huang S.-X."/>
        </authorList>
    </citation>
    <scope>NUCLEOTIDE SEQUENCE [LARGE SCALE GENOMIC DNA]</scope>
    <source>
        <strain evidence="6">KIB-2018</strain>
        <tissue evidence="6">Leaf</tissue>
    </source>
</reference>
<evidence type="ECO:0000256" key="2">
    <source>
        <dbReference type="ARBA" id="ARBA00022840"/>
    </source>
</evidence>
<keyword evidence="3" id="KW-1133">Transmembrane helix</keyword>
<keyword evidence="3" id="KW-0472">Membrane</keyword>
<comment type="caution">
    <text evidence="6">The sequence shown here is derived from an EMBL/GenBank/DDBJ whole genome shotgun (WGS) entry which is preliminary data.</text>
</comment>
<accession>A0AAV8S4Z7</accession>
<keyword evidence="3" id="KW-0812">Transmembrane</keyword>
<dbReference type="GO" id="GO:0004672">
    <property type="term" value="F:protein kinase activity"/>
    <property type="evidence" value="ECO:0007669"/>
    <property type="project" value="InterPro"/>
</dbReference>
<proteinExistence type="predicted"/>
<dbReference type="AlphaFoldDB" id="A0AAV8S4Z7"/>
<evidence type="ECO:0000313" key="7">
    <source>
        <dbReference type="Proteomes" id="UP001159364"/>
    </source>
</evidence>
<dbReference type="InterPro" id="IPR000719">
    <property type="entry name" value="Prot_kinase_dom"/>
</dbReference>
<dbReference type="PANTHER" id="PTHR46008:SF25">
    <property type="entry name" value="PROTEIN KINASE DOMAIN-CONTAINING PROTEIN"/>
    <property type="match status" value="1"/>
</dbReference>
<protein>
    <recommendedName>
        <fullName evidence="5">Protein kinase domain-containing protein</fullName>
    </recommendedName>
</protein>
<feature type="signal peptide" evidence="4">
    <location>
        <begin position="1"/>
        <end position="19"/>
    </location>
</feature>
<gene>
    <name evidence="6" type="ORF">K2173_001697</name>
</gene>
<dbReference type="PROSITE" id="PS51257">
    <property type="entry name" value="PROKAR_LIPOPROTEIN"/>
    <property type="match status" value="1"/>
</dbReference>
<dbReference type="Proteomes" id="UP001159364">
    <property type="component" value="Unassembled WGS sequence"/>
</dbReference>
<dbReference type="SUPFAM" id="SSF56112">
    <property type="entry name" value="Protein kinase-like (PK-like)"/>
    <property type="match status" value="1"/>
</dbReference>
<dbReference type="Gene3D" id="3.30.200.20">
    <property type="entry name" value="Phosphorylase Kinase, domain 1"/>
    <property type="match status" value="1"/>
</dbReference>
<keyword evidence="1" id="KW-0547">Nucleotide-binding</keyword>
<dbReference type="SMART" id="SM00220">
    <property type="entry name" value="S_TKc"/>
    <property type="match status" value="1"/>
</dbReference>
<name>A0AAV8S4Z7_9ROSI</name>
<dbReference type="Pfam" id="PF00069">
    <property type="entry name" value="Pkinase"/>
    <property type="match status" value="1"/>
</dbReference>
<dbReference type="InterPro" id="IPR011009">
    <property type="entry name" value="Kinase-like_dom_sf"/>
</dbReference>
<feature type="domain" description="Protein kinase" evidence="5">
    <location>
        <begin position="310"/>
        <end position="608"/>
    </location>
</feature>
<dbReference type="InterPro" id="IPR008271">
    <property type="entry name" value="Ser/Thr_kinase_AS"/>
</dbReference>
<keyword evidence="4" id="KW-0732">Signal</keyword>
<evidence type="ECO:0000259" key="5">
    <source>
        <dbReference type="PROSITE" id="PS50011"/>
    </source>
</evidence>
<keyword evidence="7" id="KW-1185">Reference proteome</keyword>
<feature type="chain" id="PRO_5043698306" description="Protein kinase domain-containing protein" evidence="4">
    <location>
        <begin position="20"/>
        <end position="618"/>
    </location>
</feature>
<dbReference type="EMBL" id="JAIWQS010000236">
    <property type="protein sequence ID" value="KAJ8747140.1"/>
    <property type="molecule type" value="Genomic_DNA"/>
</dbReference>
<sequence>MEKILSALWILIISPVLSSCYITAIRHCGNCGHTTVPYPLSTGIDCGDQLYKIRYTAGNLRFDALNGASYSVTSINPLTQRIIIEPASLISDSCMSIDFHSQGLQLNHSLPFNITSVNTILFLNCKKAALHLKPPMECRESSICHNYIKEKAVACMKEPFCCTFKTGGLQNGYESFVNLDVKKVAAKQWPVLGIEIQLALPQEPICKTQQDCKDILYSKCLADRMKLGQNRCFCDAGLKWEPFNGLCQNVNIVKCHHGKACKRKKKKTALFAGAAFAGGTVLIMILSGIVLYKQYHNSRIAQKNLNRERKEMLNAKHSGKSARIFTGKKIVFKGVFDDGTITAIKQAKLGSIKGTDQVLNEVRIRCQINHRSLVRLLGCCVELKQPIMIYEYISNGTLFEHLLRHHSGKWTPLTWHRRHRIVHQTAEAFFRQFLHHLQHFRLHKTIQFNNPPIYHRDIKSSNILLNKKMNAKVSDFGLSRLVEATEKNDTHIFTSAQGTLGHLDPEYYWNFQLTDKSDVYSFGVVFTSKKAIDFNREGEDVNLVVYIKKAVEEDRFVETIDPLLKESAGKLELETMKALGSLASACLDKKRQNRPSTKEVADDIECTISIASEKASKS</sequence>
<evidence type="ECO:0000256" key="1">
    <source>
        <dbReference type="ARBA" id="ARBA00022741"/>
    </source>
</evidence>
<dbReference type="PROSITE" id="PS50011">
    <property type="entry name" value="PROTEIN_KINASE_DOM"/>
    <property type="match status" value="1"/>
</dbReference>
<evidence type="ECO:0000256" key="3">
    <source>
        <dbReference type="SAM" id="Phobius"/>
    </source>
</evidence>
<dbReference type="PANTHER" id="PTHR46008">
    <property type="entry name" value="LEAF RUST 10 DISEASE-RESISTANCE LOCUS RECEPTOR-LIKE PROTEIN KINASE-LIKE 1.4"/>
    <property type="match status" value="1"/>
</dbReference>
<dbReference type="GO" id="GO:0005524">
    <property type="term" value="F:ATP binding"/>
    <property type="evidence" value="ECO:0007669"/>
    <property type="project" value="UniProtKB-KW"/>
</dbReference>
<feature type="transmembrane region" description="Helical" evidence="3">
    <location>
        <begin position="269"/>
        <end position="292"/>
    </location>
</feature>
<organism evidence="6 7">
    <name type="scientific">Erythroxylum novogranatense</name>
    <dbReference type="NCBI Taxonomy" id="1862640"/>
    <lineage>
        <taxon>Eukaryota</taxon>
        <taxon>Viridiplantae</taxon>
        <taxon>Streptophyta</taxon>
        <taxon>Embryophyta</taxon>
        <taxon>Tracheophyta</taxon>
        <taxon>Spermatophyta</taxon>
        <taxon>Magnoliopsida</taxon>
        <taxon>eudicotyledons</taxon>
        <taxon>Gunneridae</taxon>
        <taxon>Pentapetalae</taxon>
        <taxon>rosids</taxon>
        <taxon>fabids</taxon>
        <taxon>Malpighiales</taxon>
        <taxon>Erythroxylaceae</taxon>
        <taxon>Erythroxylum</taxon>
    </lineage>
</organism>
<dbReference type="PROSITE" id="PS00108">
    <property type="entry name" value="PROTEIN_KINASE_ST"/>
    <property type="match status" value="1"/>
</dbReference>
<evidence type="ECO:0000313" key="6">
    <source>
        <dbReference type="EMBL" id="KAJ8747140.1"/>
    </source>
</evidence>
<evidence type="ECO:0000256" key="4">
    <source>
        <dbReference type="SAM" id="SignalP"/>
    </source>
</evidence>